<dbReference type="AlphaFoldDB" id="A0AAD7BD42"/>
<dbReference type="EMBL" id="JARKIF010000021">
    <property type="protein sequence ID" value="KAJ7617223.1"/>
    <property type="molecule type" value="Genomic_DNA"/>
</dbReference>
<dbReference type="PANTHER" id="PTHR42748:SF26">
    <property type="entry name" value="NMRA-LIKE DOMAIN-CONTAINING PROTEIN"/>
    <property type="match status" value="1"/>
</dbReference>
<dbReference type="Pfam" id="PF05368">
    <property type="entry name" value="NmrA"/>
    <property type="match status" value="1"/>
</dbReference>
<dbReference type="PANTHER" id="PTHR42748">
    <property type="entry name" value="NITROGEN METABOLITE REPRESSION PROTEIN NMRA FAMILY MEMBER"/>
    <property type="match status" value="1"/>
</dbReference>
<dbReference type="Gene3D" id="3.40.50.720">
    <property type="entry name" value="NAD(P)-binding Rossmann-like Domain"/>
    <property type="match status" value="1"/>
</dbReference>
<dbReference type="InterPro" id="IPR036291">
    <property type="entry name" value="NAD(P)-bd_dom_sf"/>
</dbReference>
<keyword evidence="2" id="KW-0521">NADP</keyword>
<dbReference type="InterPro" id="IPR008030">
    <property type="entry name" value="NmrA-like"/>
</dbReference>
<dbReference type="Gene3D" id="3.90.25.10">
    <property type="entry name" value="UDP-galactose 4-epimerase, domain 1"/>
    <property type="match status" value="1"/>
</dbReference>
<dbReference type="GO" id="GO:0005634">
    <property type="term" value="C:nucleus"/>
    <property type="evidence" value="ECO:0007669"/>
    <property type="project" value="TreeGrafter"/>
</dbReference>
<evidence type="ECO:0000259" key="3">
    <source>
        <dbReference type="Pfam" id="PF05368"/>
    </source>
</evidence>
<reference evidence="4" key="1">
    <citation type="submission" date="2023-03" db="EMBL/GenBank/DDBJ databases">
        <title>Massive genome expansion in bonnet fungi (Mycena s.s.) driven by repeated elements and novel gene families across ecological guilds.</title>
        <authorList>
            <consortium name="Lawrence Berkeley National Laboratory"/>
            <person name="Harder C.B."/>
            <person name="Miyauchi S."/>
            <person name="Viragh M."/>
            <person name="Kuo A."/>
            <person name="Thoen E."/>
            <person name="Andreopoulos B."/>
            <person name="Lu D."/>
            <person name="Skrede I."/>
            <person name="Drula E."/>
            <person name="Henrissat B."/>
            <person name="Morin E."/>
            <person name="Kohler A."/>
            <person name="Barry K."/>
            <person name="LaButti K."/>
            <person name="Morin E."/>
            <person name="Salamov A."/>
            <person name="Lipzen A."/>
            <person name="Mereny Z."/>
            <person name="Hegedus B."/>
            <person name="Baldrian P."/>
            <person name="Stursova M."/>
            <person name="Weitz H."/>
            <person name="Taylor A."/>
            <person name="Grigoriev I.V."/>
            <person name="Nagy L.G."/>
            <person name="Martin F."/>
            <person name="Kauserud H."/>
        </authorList>
    </citation>
    <scope>NUCLEOTIDE SEQUENCE</scope>
    <source>
        <strain evidence="4">9284</strain>
    </source>
</reference>
<sequence length="258" mass="27368">MTITQDSSAPLVVVVGATGRQGGSVVNALSESDKAYRIRALTRDASKPAATALAERGIAIFAVTIVVENKEKVFEAFEGGDYAFLVTDFFAHMDVNRETAEGKLLVDAAKAGGAKGIVWSGLPNATKLSGGKYTHVYQFDGKARVTEYGLTCGVPFVDVQGGSYADNFLRPPAAPTKQADGSFAIMWPVKPETLVPIVDIVADYGMFVQQVLEMPVFPDGQEFLAYGENIPIADVATQLGQGACRALRGNLSLTEGIL</sequence>
<evidence type="ECO:0000256" key="1">
    <source>
        <dbReference type="ARBA" id="ARBA00006328"/>
    </source>
</evidence>
<comment type="similarity">
    <text evidence="1">Belongs to the NmrA-type oxidoreductase family.</text>
</comment>
<evidence type="ECO:0000313" key="5">
    <source>
        <dbReference type="Proteomes" id="UP001221142"/>
    </source>
</evidence>
<keyword evidence="5" id="KW-1185">Reference proteome</keyword>
<accession>A0AAD7BD42</accession>
<dbReference type="Proteomes" id="UP001221142">
    <property type="component" value="Unassembled WGS sequence"/>
</dbReference>
<evidence type="ECO:0000313" key="4">
    <source>
        <dbReference type="EMBL" id="KAJ7617223.1"/>
    </source>
</evidence>
<protein>
    <submittedName>
        <fullName evidence="4">NAD(P)-binding protein</fullName>
    </submittedName>
</protein>
<proteinExistence type="inferred from homology"/>
<feature type="domain" description="NmrA-like" evidence="3">
    <location>
        <begin position="11"/>
        <end position="215"/>
    </location>
</feature>
<evidence type="ECO:0000256" key="2">
    <source>
        <dbReference type="ARBA" id="ARBA00022857"/>
    </source>
</evidence>
<organism evidence="4 5">
    <name type="scientific">Roridomyces roridus</name>
    <dbReference type="NCBI Taxonomy" id="1738132"/>
    <lineage>
        <taxon>Eukaryota</taxon>
        <taxon>Fungi</taxon>
        <taxon>Dikarya</taxon>
        <taxon>Basidiomycota</taxon>
        <taxon>Agaricomycotina</taxon>
        <taxon>Agaricomycetes</taxon>
        <taxon>Agaricomycetidae</taxon>
        <taxon>Agaricales</taxon>
        <taxon>Marasmiineae</taxon>
        <taxon>Mycenaceae</taxon>
        <taxon>Roridomyces</taxon>
    </lineage>
</organism>
<name>A0AAD7BD42_9AGAR</name>
<dbReference type="InterPro" id="IPR051164">
    <property type="entry name" value="NmrA-like_oxidored"/>
</dbReference>
<comment type="caution">
    <text evidence="4">The sequence shown here is derived from an EMBL/GenBank/DDBJ whole genome shotgun (WGS) entry which is preliminary data.</text>
</comment>
<dbReference type="SUPFAM" id="SSF51735">
    <property type="entry name" value="NAD(P)-binding Rossmann-fold domains"/>
    <property type="match status" value="1"/>
</dbReference>
<gene>
    <name evidence="4" type="ORF">FB45DRAFT_756924</name>
</gene>